<sequence length="308" mass="34179">MSPIVLPPGLLARSVLGESWQTWLDALPARAAAVLDEWGLRRDGEHAWHGHASLVLPVLDDGRPAVLKLAYDGDTESVDEPLALRTWDGAGAVRLLRADPRRRALLLERLERTDLAERWDVEACELVAGLYRQLHVPASPRFGDLADWVSPDLDRLARLPRSAPIPHRYVEQAVSTGRSLLADPPPARLLHADLHYGNVLAADREPWLAIDPKPVAGDPQFEPAPMLINRMQELGTGSLLREGLRQRFHTLIDAAGLDEERARDWVIVRMIINAGWTLADAERTGRGLDAADRSWITRCITVAKAVQD</sequence>
<gene>
    <name evidence="1" type="ORF">CLV29_1816</name>
</gene>
<name>A0A4R7J9G3_9ACTN</name>
<dbReference type="InterPro" id="IPR011009">
    <property type="entry name" value="Kinase-like_dom_sf"/>
</dbReference>
<dbReference type="SUPFAM" id="SSF56112">
    <property type="entry name" value="Protein kinase-like (PK-like)"/>
    <property type="match status" value="1"/>
</dbReference>
<dbReference type="Pfam" id="PF04655">
    <property type="entry name" value="APH_6_hur"/>
    <property type="match status" value="1"/>
</dbReference>
<reference evidence="1 2" key="1">
    <citation type="submission" date="2019-03" db="EMBL/GenBank/DDBJ databases">
        <title>Genomic Encyclopedia of Archaeal and Bacterial Type Strains, Phase II (KMG-II): from individual species to whole genera.</title>
        <authorList>
            <person name="Goeker M."/>
        </authorList>
    </citation>
    <scope>NUCLEOTIDE SEQUENCE [LARGE SCALE GENOMIC DNA]</scope>
    <source>
        <strain evidence="1 2">DSM 24323</strain>
    </source>
</reference>
<organism evidence="1 2">
    <name type="scientific">Naumannella halotolerans</name>
    <dbReference type="NCBI Taxonomy" id="993414"/>
    <lineage>
        <taxon>Bacteria</taxon>
        <taxon>Bacillati</taxon>
        <taxon>Actinomycetota</taxon>
        <taxon>Actinomycetes</taxon>
        <taxon>Propionibacteriales</taxon>
        <taxon>Propionibacteriaceae</taxon>
        <taxon>Naumannella</taxon>
    </lineage>
</organism>
<dbReference type="Gene3D" id="1.10.510.10">
    <property type="entry name" value="Transferase(Phosphotransferase) domain 1"/>
    <property type="match status" value="1"/>
</dbReference>
<evidence type="ECO:0000313" key="2">
    <source>
        <dbReference type="Proteomes" id="UP000295371"/>
    </source>
</evidence>
<proteinExistence type="predicted"/>
<dbReference type="RefSeq" id="WP_133754577.1">
    <property type="nucleotide sequence ID" value="NZ_CP171129.1"/>
</dbReference>
<comment type="caution">
    <text evidence="1">The sequence shown here is derived from an EMBL/GenBank/DDBJ whole genome shotgun (WGS) entry which is preliminary data.</text>
</comment>
<keyword evidence="1" id="KW-0808">Transferase</keyword>
<dbReference type="GO" id="GO:0016773">
    <property type="term" value="F:phosphotransferase activity, alcohol group as acceptor"/>
    <property type="evidence" value="ECO:0007669"/>
    <property type="project" value="InterPro"/>
</dbReference>
<dbReference type="AlphaFoldDB" id="A0A4R7J9G3"/>
<dbReference type="GO" id="GO:0016301">
    <property type="term" value="F:kinase activity"/>
    <property type="evidence" value="ECO:0007669"/>
    <property type="project" value="UniProtKB-KW"/>
</dbReference>
<dbReference type="GO" id="GO:0019748">
    <property type="term" value="P:secondary metabolic process"/>
    <property type="evidence" value="ECO:0007669"/>
    <property type="project" value="InterPro"/>
</dbReference>
<dbReference type="EMBL" id="SOAW01000001">
    <property type="protein sequence ID" value="TDT34161.1"/>
    <property type="molecule type" value="Genomic_DNA"/>
</dbReference>
<accession>A0A4R7J9G3</accession>
<dbReference type="Proteomes" id="UP000295371">
    <property type="component" value="Unassembled WGS sequence"/>
</dbReference>
<dbReference type="OrthoDB" id="3638028at2"/>
<dbReference type="InterPro" id="IPR006748">
    <property type="entry name" value="NH2Glyco/OHUrea_AB-resist_kin"/>
</dbReference>
<protein>
    <submittedName>
        <fullName evidence="1">Streptomycin 6-kinase</fullName>
    </submittedName>
</protein>
<keyword evidence="1" id="KW-0418">Kinase</keyword>
<keyword evidence="2" id="KW-1185">Reference proteome</keyword>
<evidence type="ECO:0000313" key="1">
    <source>
        <dbReference type="EMBL" id="TDT34161.1"/>
    </source>
</evidence>